<reference evidence="7 8" key="1">
    <citation type="submission" date="2016-01" db="EMBL/GenBank/DDBJ databases">
        <title>Highly variable Streptococcus oralis are common among viridans streptococci isolated from primates.</title>
        <authorList>
            <person name="Denapaite D."/>
            <person name="Rieger M."/>
            <person name="Koendgen S."/>
            <person name="Brueckner R."/>
            <person name="Ochigava I."/>
            <person name="Kappeler P."/>
            <person name="Maetz-Rensing K."/>
            <person name="Leendertz F."/>
            <person name="Hakenbeck R."/>
        </authorList>
    </citation>
    <scope>NUCLEOTIDE SEQUENCE [LARGE SCALE GENOMIC DNA]</scope>
    <source>
        <strain evidence="5 7">DD02</strain>
        <strain evidence="6 8">DD03</strain>
    </source>
</reference>
<gene>
    <name evidence="5" type="ORF">SGADD02_01852</name>
    <name evidence="6" type="ORF">SGADD03_01917</name>
</gene>
<keyword evidence="1" id="KW-1133">Transmembrane helix</keyword>
<keyword evidence="2" id="KW-0732">Signal</keyword>
<evidence type="ECO:0000256" key="2">
    <source>
        <dbReference type="SAM" id="SignalP"/>
    </source>
</evidence>
<evidence type="ECO:0000313" key="6">
    <source>
        <dbReference type="EMBL" id="KXU04258.1"/>
    </source>
</evidence>
<proteinExistence type="predicted"/>
<feature type="signal peptide" evidence="2">
    <location>
        <begin position="1"/>
        <end position="24"/>
    </location>
</feature>
<evidence type="ECO:0008006" key="9">
    <source>
        <dbReference type="Google" id="ProtNLM"/>
    </source>
</evidence>
<evidence type="ECO:0000259" key="4">
    <source>
        <dbReference type="Pfam" id="PF20990"/>
    </source>
</evidence>
<dbReference type="AlphaFoldDB" id="A0A139QP13"/>
<feature type="chain" id="PRO_5007489103" description="DUF2207 domain-containing protein" evidence="2">
    <location>
        <begin position="25"/>
        <end position="631"/>
    </location>
</feature>
<feature type="transmembrane region" description="Helical" evidence="1">
    <location>
        <begin position="453"/>
        <end position="470"/>
    </location>
</feature>
<accession>A0A139QP13</accession>
<dbReference type="PATRIC" id="fig|315405.11.peg.2161"/>
<feature type="transmembrane region" description="Helical" evidence="1">
    <location>
        <begin position="243"/>
        <end position="264"/>
    </location>
</feature>
<protein>
    <recommendedName>
        <fullName evidence="9">DUF2207 domain-containing protein</fullName>
    </recommendedName>
</protein>
<comment type="caution">
    <text evidence="6">The sequence shown here is derived from an EMBL/GenBank/DDBJ whole genome shotgun (WGS) entry which is preliminary data.</text>
</comment>
<dbReference type="RefSeq" id="WP_061459102.1">
    <property type="nucleotide sequence ID" value="NZ_KQ968752.1"/>
</dbReference>
<dbReference type="InterPro" id="IPR018702">
    <property type="entry name" value="DUF2207"/>
</dbReference>
<sequence length="631" mass="70914">MMKKLTLFLLAIVTFLGLSVQVNADVDYSISHYDGVLEIHDDNSADFIQTITYQFDSSYNGQIVTLGEAGNMPDGFSVNSQPEVSAEVNGTSREVDTRISNLGDGYEVKIYNAGSSGDTVVVTVHWQLSQLLFPYSDVVELNWVPISDWDETLHNVNFTVTTDKSTSNRQLWAHTGYLNSTTVTETSDGYQISAKNVSGKLELHAYWDHSIFENVSLLSKNRKSAIIKQEAKIARRSRILQALLFYVLPAVVTILIVGALVVFFRALRLARRYEHFDRKIRSYEAPEDWSPLLVLKYIYDVDLQHLDTKGSSIPQKFNFETAMQATLLDLIDRKVISVDDKELFCHLDMPMMDYEAEVIDMAFGGKEKIIIDDLFADYHFDDTLLKKYKKQYKGKTLESKLNKIGNDFNRRYNAKLNSINKLVEKEVTSQNLPAIRQELSEGTKSTISLARRFLLVAMLVVTLSGVYSFMQEHWIFLIYGTLLAIVIFTLLYINRKMHYSTEHGIITAEGQQRVQAWVSFTNMMRDIDKFDKVDIQGVVVWNRILVYATLFGYAKRVQKYLDFNDIKLANESVILTNQELGYMIGMHTHQLGLASHNANMAAHFSVSSGSSGSGGGGGFSGGGGGGGGGAF</sequence>
<keyword evidence="1" id="KW-0472">Membrane</keyword>
<dbReference type="Proteomes" id="UP000070198">
    <property type="component" value="Unassembled WGS sequence"/>
</dbReference>
<evidence type="ECO:0000256" key="1">
    <source>
        <dbReference type="SAM" id="Phobius"/>
    </source>
</evidence>
<dbReference type="InterPro" id="IPR048389">
    <property type="entry name" value="YciQ-like_C"/>
</dbReference>
<dbReference type="Proteomes" id="UP000071927">
    <property type="component" value="Unassembled WGS sequence"/>
</dbReference>
<dbReference type="EMBL" id="LQXV01000395">
    <property type="protein sequence ID" value="KXU04258.1"/>
    <property type="molecule type" value="Genomic_DNA"/>
</dbReference>
<organism evidence="6 8">
    <name type="scientific">Streptococcus gallolyticus</name>
    <dbReference type="NCBI Taxonomy" id="315405"/>
    <lineage>
        <taxon>Bacteria</taxon>
        <taxon>Bacillati</taxon>
        <taxon>Bacillota</taxon>
        <taxon>Bacilli</taxon>
        <taxon>Lactobacillales</taxon>
        <taxon>Streptococcaceae</taxon>
        <taxon>Streptococcus</taxon>
    </lineage>
</organism>
<keyword evidence="1" id="KW-0812">Transmembrane</keyword>
<dbReference type="EMBL" id="LQOF01000367">
    <property type="protein sequence ID" value="KXT65774.1"/>
    <property type="molecule type" value="Genomic_DNA"/>
</dbReference>
<feature type="domain" description="Predicted membrane protein YciQ-like C-terminal" evidence="4">
    <location>
        <begin position="283"/>
        <end position="561"/>
    </location>
</feature>
<evidence type="ECO:0000313" key="8">
    <source>
        <dbReference type="Proteomes" id="UP000071927"/>
    </source>
</evidence>
<name>A0A139QP13_9STRE</name>
<evidence type="ECO:0000259" key="3">
    <source>
        <dbReference type="Pfam" id="PF09972"/>
    </source>
</evidence>
<evidence type="ECO:0000313" key="5">
    <source>
        <dbReference type="EMBL" id="KXT65774.1"/>
    </source>
</evidence>
<evidence type="ECO:0000313" key="7">
    <source>
        <dbReference type="Proteomes" id="UP000070198"/>
    </source>
</evidence>
<dbReference type="Pfam" id="PF09972">
    <property type="entry name" value="DUF2207"/>
    <property type="match status" value="1"/>
</dbReference>
<dbReference type="Pfam" id="PF20990">
    <property type="entry name" value="DUF2207_C"/>
    <property type="match status" value="1"/>
</dbReference>
<feature type="transmembrane region" description="Helical" evidence="1">
    <location>
        <begin position="476"/>
        <end position="493"/>
    </location>
</feature>
<feature type="domain" description="DUF2207" evidence="3">
    <location>
        <begin position="29"/>
        <end position="200"/>
    </location>
</feature>